<feature type="transmembrane region" description="Helical" evidence="5">
    <location>
        <begin position="45"/>
        <end position="78"/>
    </location>
</feature>
<feature type="chain" id="PRO_5046181923" description="Magnesium transporter" evidence="6">
    <location>
        <begin position="21"/>
        <end position="306"/>
    </location>
</feature>
<evidence type="ECO:0000256" key="1">
    <source>
        <dbReference type="ARBA" id="ARBA00004141"/>
    </source>
</evidence>
<accession>A0ABQ6N9T9</accession>
<organism evidence="7 8">
    <name type="scientific">Tetraparma gracilis</name>
    <dbReference type="NCBI Taxonomy" id="2962635"/>
    <lineage>
        <taxon>Eukaryota</taxon>
        <taxon>Sar</taxon>
        <taxon>Stramenopiles</taxon>
        <taxon>Ochrophyta</taxon>
        <taxon>Bolidophyceae</taxon>
        <taxon>Parmales</taxon>
        <taxon>Triparmaceae</taxon>
        <taxon>Tetraparma</taxon>
    </lineage>
</organism>
<keyword evidence="2 5" id="KW-0812">Transmembrane</keyword>
<keyword evidence="6" id="KW-0732">Signal</keyword>
<evidence type="ECO:0000313" key="7">
    <source>
        <dbReference type="EMBL" id="GMI51252.1"/>
    </source>
</evidence>
<feature type="transmembrane region" description="Helical" evidence="5">
    <location>
        <begin position="99"/>
        <end position="117"/>
    </location>
</feature>
<dbReference type="EMBL" id="BRYB01006538">
    <property type="protein sequence ID" value="GMI51252.1"/>
    <property type="molecule type" value="Genomic_DNA"/>
</dbReference>
<evidence type="ECO:0000256" key="5">
    <source>
        <dbReference type="SAM" id="Phobius"/>
    </source>
</evidence>
<dbReference type="PANTHER" id="PTHR12570:SF9">
    <property type="entry name" value="MAGNESIUM TRANSPORTER NIPA8-RELATED"/>
    <property type="match status" value="1"/>
</dbReference>
<evidence type="ECO:0000256" key="4">
    <source>
        <dbReference type="ARBA" id="ARBA00023136"/>
    </source>
</evidence>
<name>A0ABQ6N9T9_9STRA</name>
<dbReference type="InterPro" id="IPR037185">
    <property type="entry name" value="EmrE-like"/>
</dbReference>
<evidence type="ECO:0000256" key="3">
    <source>
        <dbReference type="ARBA" id="ARBA00022989"/>
    </source>
</evidence>
<keyword evidence="4 5" id="KW-0472">Membrane</keyword>
<feature type="transmembrane region" description="Helical" evidence="5">
    <location>
        <begin position="129"/>
        <end position="154"/>
    </location>
</feature>
<feature type="signal peptide" evidence="6">
    <location>
        <begin position="1"/>
        <end position="20"/>
    </location>
</feature>
<evidence type="ECO:0000256" key="2">
    <source>
        <dbReference type="ARBA" id="ARBA00022692"/>
    </source>
</evidence>
<dbReference type="PANTHER" id="PTHR12570">
    <property type="match status" value="1"/>
</dbReference>
<dbReference type="SUPFAM" id="SSF103481">
    <property type="entry name" value="Multidrug resistance efflux transporter EmrE"/>
    <property type="match status" value="1"/>
</dbReference>
<proteinExistence type="predicted"/>
<dbReference type="Pfam" id="PF05653">
    <property type="entry name" value="Mg_trans_NIPA"/>
    <property type="match status" value="1"/>
</dbReference>
<keyword evidence="3 5" id="KW-1133">Transmembrane helix</keyword>
<protein>
    <recommendedName>
        <fullName evidence="9">Magnesium transporter</fullName>
    </recommendedName>
</protein>
<comment type="subcellular location">
    <subcellularLocation>
        <location evidence="1">Membrane</location>
        <topology evidence="1">Multi-pass membrane protein</topology>
    </subcellularLocation>
</comment>
<dbReference type="Proteomes" id="UP001165060">
    <property type="component" value="Unassembled WGS sequence"/>
</dbReference>
<feature type="transmembrane region" description="Helical" evidence="5">
    <location>
        <begin position="197"/>
        <end position="219"/>
    </location>
</feature>
<evidence type="ECO:0000313" key="8">
    <source>
        <dbReference type="Proteomes" id="UP001165060"/>
    </source>
</evidence>
<keyword evidence="8" id="KW-1185">Reference proteome</keyword>
<reference evidence="7 8" key="1">
    <citation type="journal article" date="2023" name="Commun. Biol.">
        <title>Genome analysis of Parmales, the sister group of diatoms, reveals the evolutionary specialization of diatoms from phago-mixotrophs to photoautotrophs.</title>
        <authorList>
            <person name="Ban H."/>
            <person name="Sato S."/>
            <person name="Yoshikawa S."/>
            <person name="Yamada K."/>
            <person name="Nakamura Y."/>
            <person name="Ichinomiya M."/>
            <person name="Sato N."/>
            <person name="Blanc-Mathieu R."/>
            <person name="Endo H."/>
            <person name="Kuwata A."/>
            <person name="Ogata H."/>
        </authorList>
    </citation>
    <scope>NUCLEOTIDE SEQUENCE [LARGE SCALE GENOMIC DNA]</scope>
</reference>
<feature type="transmembrane region" description="Helical" evidence="5">
    <location>
        <begin position="263"/>
        <end position="284"/>
    </location>
</feature>
<evidence type="ECO:0000256" key="6">
    <source>
        <dbReference type="SAM" id="SignalP"/>
    </source>
</evidence>
<sequence>MPLSWLAGCVLCALGSLSSSSGLALQKHAINVGEERLPFLSRRTWWLGFFLAVVLAGALESVALALAPLSLLSPMFGLSIVFNSLISSKFLNERLSSRGVFATLVICAGTTLTSFSGSHSSTLETAESLLAQFSSPLVLCYFFTIVTLSCACLYITKFPRLSPHGFANAAALLGSTQTLFLKATMDILATGVTPLKPFLVFCASSSLVFFLGFLQLAILNKGLRDSPAISYLSEYKSLLTVYGVIAGGVAFSEFEGMGATQFAIFGSGVLMVLVGLAGMAAAGVQDDRPAISSLAPEGEGEGDRML</sequence>
<evidence type="ECO:0008006" key="9">
    <source>
        <dbReference type="Google" id="ProtNLM"/>
    </source>
</evidence>
<dbReference type="Gene3D" id="1.10.3730.20">
    <property type="match status" value="1"/>
</dbReference>
<feature type="transmembrane region" description="Helical" evidence="5">
    <location>
        <begin position="231"/>
        <end position="251"/>
    </location>
</feature>
<dbReference type="InterPro" id="IPR008521">
    <property type="entry name" value="Mg_trans_NIPA"/>
</dbReference>
<comment type="caution">
    <text evidence="7">The sequence shown here is derived from an EMBL/GenBank/DDBJ whole genome shotgun (WGS) entry which is preliminary data.</text>
</comment>
<gene>
    <name evidence="7" type="ORF">TeGR_g2070</name>
</gene>